<dbReference type="Proteomes" id="UP001499987">
    <property type="component" value="Unassembled WGS sequence"/>
</dbReference>
<gene>
    <name evidence="1" type="ORF">GCM10009663_27380</name>
</gene>
<sequence length="249" mass="28162">MVQQGKAGDPNPFISLTLKGQEHAQQIAPISRFQMRSTSPEPARSKLHRHEIYSRRSDEFITALRKSGFGPFQQIRLDVYEKIENLAGQKRTVPKLIRDAINEVRKDREYSESEGRELATPGDHELQVPEKPIPWAKVRTFFISLINRCPVLLSGGEPVSHSWAEAEIKVDGLVDDWKIRLDGELICFLLENGIEISLADVADLSGAIYNSRKDEYFDRILSVVQLLLREGIVEESSGGVLRLCRNVVV</sequence>
<name>A0ABN1TG55_9ACTN</name>
<evidence type="ECO:0000313" key="2">
    <source>
        <dbReference type="Proteomes" id="UP001499987"/>
    </source>
</evidence>
<reference evidence="1 2" key="1">
    <citation type="journal article" date="2019" name="Int. J. Syst. Evol. Microbiol.">
        <title>The Global Catalogue of Microorganisms (GCM) 10K type strain sequencing project: providing services to taxonomists for standard genome sequencing and annotation.</title>
        <authorList>
            <consortium name="The Broad Institute Genomics Platform"/>
            <consortium name="The Broad Institute Genome Sequencing Center for Infectious Disease"/>
            <person name="Wu L."/>
            <person name="Ma J."/>
        </authorList>
    </citation>
    <scope>NUCLEOTIDE SEQUENCE [LARGE SCALE GENOMIC DNA]</scope>
    <source>
        <strain evidence="1 2">JCM 13002</strain>
    </source>
</reference>
<protein>
    <submittedName>
        <fullName evidence="1">Uncharacterized protein</fullName>
    </submittedName>
</protein>
<dbReference type="EMBL" id="BAAALD010000021">
    <property type="protein sequence ID" value="GAA1082911.1"/>
    <property type="molecule type" value="Genomic_DNA"/>
</dbReference>
<keyword evidence="2" id="KW-1185">Reference proteome</keyword>
<accession>A0ABN1TG55</accession>
<proteinExistence type="predicted"/>
<comment type="caution">
    <text evidence="1">The sequence shown here is derived from an EMBL/GenBank/DDBJ whole genome shotgun (WGS) entry which is preliminary data.</text>
</comment>
<evidence type="ECO:0000313" key="1">
    <source>
        <dbReference type="EMBL" id="GAA1082911.1"/>
    </source>
</evidence>
<organism evidence="1 2">
    <name type="scientific">Kitasatospora arboriphila</name>
    <dbReference type="NCBI Taxonomy" id="258052"/>
    <lineage>
        <taxon>Bacteria</taxon>
        <taxon>Bacillati</taxon>
        <taxon>Actinomycetota</taxon>
        <taxon>Actinomycetes</taxon>
        <taxon>Kitasatosporales</taxon>
        <taxon>Streptomycetaceae</taxon>
        <taxon>Kitasatospora</taxon>
    </lineage>
</organism>